<organism evidence="1 2">
    <name type="scientific">Steinernema glaseri</name>
    <dbReference type="NCBI Taxonomy" id="37863"/>
    <lineage>
        <taxon>Eukaryota</taxon>
        <taxon>Metazoa</taxon>
        <taxon>Ecdysozoa</taxon>
        <taxon>Nematoda</taxon>
        <taxon>Chromadorea</taxon>
        <taxon>Rhabditida</taxon>
        <taxon>Tylenchina</taxon>
        <taxon>Panagrolaimomorpha</taxon>
        <taxon>Strongyloidoidea</taxon>
        <taxon>Steinernematidae</taxon>
        <taxon>Steinernema</taxon>
    </lineage>
</organism>
<evidence type="ECO:0000313" key="2">
    <source>
        <dbReference type="WBParaSite" id="L893_g15221.t1"/>
    </source>
</evidence>
<accession>A0A1I7YDF3</accession>
<protein>
    <submittedName>
        <fullName evidence="2">Transcriptional regulator</fullName>
    </submittedName>
</protein>
<dbReference type="WBParaSite" id="L893_g15221.t1">
    <property type="protein sequence ID" value="L893_g15221.t1"/>
    <property type="gene ID" value="L893_g15221"/>
</dbReference>
<proteinExistence type="predicted"/>
<sequence length="73" mass="7990">MNSVRVTALSLSSPTAIKADRSLFFVPLECLERTLANRPHVIDHSSVFIALGFSSTVRSLAVRQAVTVLMEMT</sequence>
<keyword evidence="1" id="KW-1185">Reference proteome</keyword>
<dbReference type="AlphaFoldDB" id="A0A1I7YDF3"/>
<evidence type="ECO:0000313" key="1">
    <source>
        <dbReference type="Proteomes" id="UP000095287"/>
    </source>
</evidence>
<dbReference type="Proteomes" id="UP000095287">
    <property type="component" value="Unplaced"/>
</dbReference>
<name>A0A1I7YDF3_9BILA</name>
<reference evidence="2" key="1">
    <citation type="submission" date="2016-11" db="UniProtKB">
        <authorList>
            <consortium name="WormBaseParasite"/>
        </authorList>
    </citation>
    <scope>IDENTIFICATION</scope>
</reference>